<sequence>MKPDRAALNDSQEHARRQLVSLCRAVLAEELSFFEAAIQITRLRQSVGVPEGDSDLMAFVAIASESDHLPPHHIQNRWSPEALKKLQPEFERIEAWAKPFATEACQDIVGRFGSA</sequence>
<feature type="domain" description="DUF2489" evidence="1">
    <location>
        <begin position="6"/>
        <end position="107"/>
    </location>
</feature>
<evidence type="ECO:0000313" key="2">
    <source>
        <dbReference type="EMBL" id="QSI76647.1"/>
    </source>
</evidence>
<dbReference type="Proteomes" id="UP000663570">
    <property type="component" value="Chromosome"/>
</dbReference>
<accession>A0ABX7M4H7</accession>
<organism evidence="2 3">
    <name type="scientific">Niveibacterium microcysteis</name>
    <dbReference type="NCBI Taxonomy" id="2811415"/>
    <lineage>
        <taxon>Bacteria</taxon>
        <taxon>Pseudomonadati</taxon>
        <taxon>Pseudomonadota</taxon>
        <taxon>Betaproteobacteria</taxon>
        <taxon>Rhodocyclales</taxon>
        <taxon>Rhodocyclaceae</taxon>
        <taxon>Niveibacterium</taxon>
    </lineage>
</organism>
<dbReference type="EMBL" id="CP071060">
    <property type="protein sequence ID" value="QSI76647.1"/>
    <property type="molecule type" value="Genomic_DNA"/>
</dbReference>
<evidence type="ECO:0000313" key="3">
    <source>
        <dbReference type="Proteomes" id="UP000663570"/>
    </source>
</evidence>
<gene>
    <name evidence="2" type="ORF">JY500_19650</name>
</gene>
<keyword evidence="3" id="KW-1185">Reference proteome</keyword>
<reference evidence="2 3" key="1">
    <citation type="submission" date="2021-02" db="EMBL/GenBank/DDBJ databases">
        <title>Niveibacterium changnyeongensis HC41.</title>
        <authorList>
            <person name="Kang M."/>
        </authorList>
    </citation>
    <scope>NUCLEOTIDE SEQUENCE [LARGE SCALE GENOMIC DNA]</scope>
    <source>
        <strain evidence="2 3">HC41</strain>
    </source>
</reference>
<protein>
    <submittedName>
        <fullName evidence="2">DUF2489 domain-containing protein</fullName>
    </submittedName>
</protein>
<dbReference type="InterPro" id="IPR019617">
    <property type="entry name" value="DUF2489"/>
</dbReference>
<dbReference type="Pfam" id="PF10675">
    <property type="entry name" value="DUF2489"/>
    <property type="match status" value="1"/>
</dbReference>
<proteinExistence type="predicted"/>
<dbReference type="RefSeq" id="WP_206254289.1">
    <property type="nucleotide sequence ID" value="NZ_CP071060.1"/>
</dbReference>
<evidence type="ECO:0000259" key="1">
    <source>
        <dbReference type="Pfam" id="PF10675"/>
    </source>
</evidence>
<name>A0ABX7M4H7_9RHOO</name>